<evidence type="ECO:0000313" key="5">
    <source>
        <dbReference type="EMBL" id="CCC78378.1"/>
    </source>
</evidence>
<dbReference type="HOGENOM" id="CLU_2035121_0_0_9"/>
<dbReference type="InterPro" id="IPR000055">
    <property type="entry name" value="Restrct_endonuc_typeI_TRD"/>
</dbReference>
<accession>F9UMD9</accession>
<dbReference type="OrthoDB" id="9795776at2"/>
<keyword evidence="2" id="KW-0680">Restriction system</keyword>
<dbReference type="PANTHER" id="PTHR30408:SF12">
    <property type="entry name" value="TYPE I RESTRICTION ENZYME MJAVIII SPECIFICITY SUBUNIT"/>
    <property type="match status" value="1"/>
</dbReference>
<evidence type="ECO:0000256" key="3">
    <source>
        <dbReference type="ARBA" id="ARBA00023125"/>
    </source>
</evidence>
<dbReference type="GO" id="GO:0003677">
    <property type="term" value="F:DNA binding"/>
    <property type="evidence" value="ECO:0007669"/>
    <property type="project" value="UniProtKB-KW"/>
</dbReference>
<dbReference type="REBASE" id="7000">
    <property type="entry name" value="S.LplWORF939P"/>
</dbReference>
<reference evidence="5 6" key="1">
    <citation type="journal article" date="2003" name="Proc. Natl. Acad. Sci. U.S.A.">
        <title>Complete genome sequence of Lactobacillus plantarum WCFS1.</title>
        <authorList>
            <person name="Kleerebezem M."/>
            <person name="Boekhorst J."/>
            <person name="van Kranenburg R."/>
            <person name="Molenaar D."/>
            <person name="Kuipers O.P."/>
            <person name="Leer R."/>
            <person name="Tarchini R."/>
            <person name="Peters S.A."/>
            <person name="Sandbrink H.M."/>
            <person name="Fiers M.W."/>
            <person name="Stiekema W."/>
            <person name="Lankhorst R.M."/>
            <person name="Bron P.A."/>
            <person name="Hoffer S.M."/>
            <person name="Groot M.N."/>
            <person name="Kerkhoven R."/>
            <person name="de Vries M."/>
            <person name="Ursing B."/>
            <person name="de Vos W.M."/>
            <person name="Siezen R.J."/>
        </authorList>
    </citation>
    <scope>NUCLEOTIDE SEQUENCE [LARGE SCALE GENOMIC DNA]</scope>
    <source>
        <strain evidence="6">ATCC BAA-793 / NCIMB 8826 / WCFS1</strain>
    </source>
</reference>
<comment type="similarity">
    <text evidence="1">Belongs to the type-I restriction system S methylase family.</text>
</comment>
<dbReference type="GO" id="GO:0009307">
    <property type="term" value="P:DNA restriction-modification system"/>
    <property type="evidence" value="ECO:0007669"/>
    <property type="project" value="UniProtKB-KW"/>
</dbReference>
<evidence type="ECO:0000313" key="6">
    <source>
        <dbReference type="Proteomes" id="UP000000432"/>
    </source>
</evidence>
<dbReference type="Proteomes" id="UP000000432">
    <property type="component" value="Chromosome"/>
</dbReference>
<dbReference type="eggNOG" id="COG0732">
    <property type="taxonomic scope" value="Bacteria"/>
</dbReference>
<feature type="domain" description="Type I restriction modification DNA specificity" evidence="4">
    <location>
        <begin position="4"/>
        <end position="116"/>
    </location>
</feature>
<protein>
    <submittedName>
        <fullName evidence="5">Type I restriction-modification system,specificity subunit</fullName>
    </submittedName>
</protein>
<dbReference type="AlphaFoldDB" id="F9UMD9"/>
<dbReference type="Pfam" id="PF01420">
    <property type="entry name" value="Methylase_S"/>
    <property type="match status" value="1"/>
</dbReference>
<dbReference type="PANTHER" id="PTHR30408">
    <property type="entry name" value="TYPE-1 RESTRICTION ENZYME ECOKI SPECIFICITY PROTEIN"/>
    <property type="match status" value="1"/>
</dbReference>
<dbReference type="InterPro" id="IPR052021">
    <property type="entry name" value="Type-I_RS_S_subunit"/>
</dbReference>
<dbReference type="EMBL" id="AL935263">
    <property type="protein sequence ID" value="CCC78378.1"/>
    <property type="molecule type" value="Genomic_DNA"/>
</dbReference>
<dbReference type="SUPFAM" id="SSF116734">
    <property type="entry name" value="DNA methylase specificity domain"/>
    <property type="match status" value="1"/>
</dbReference>
<gene>
    <name evidence="5" type="primary">hsdS2</name>
    <name evidence="5" type="ordered locus">lp_0942</name>
</gene>
<proteinExistence type="inferred from homology"/>
<dbReference type="InterPro" id="IPR044946">
    <property type="entry name" value="Restrct_endonuc_typeI_TRD_sf"/>
</dbReference>
<keyword evidence="6" id="KW-1185">Reference proteome</keyword>
<dbReference type="KEGG" id="lpl:lp_0942"/>
<name>F9UMD9_LACPL</name>
<keyword evidence="3" id="KW-0238">DNA-binding</keyword>
<sequence>MKLGDIVFTRTGASTGKTFIYRTADSIVYYAGFLIKMSVREDIDSEFVFQNTLTTSFNRFVKVMSQRSGQPGINSKEYARFKLYIPKLKEQVLVGNMLLLIDNLIAANEYNLKNALNIRGRFNLHLLM</sequence>
<dbReference type="EnsemblBacteria" id="CCC78378">
    <property type="protein sequence ID" value="CCC78378"/>
    <property type="gene ID" value="lp_0942"/>
</dbReference>
<evidence type="ECO:0000256" key="2">
    <source>
        <dbReference type="ARBA" id="ARBA00022747"/>
    </source>
</evidence>
<dbReference type="STRING" id="220668.lp_0942"/>
<dbReference type="Gene3D" id="3.90.220.20">
    <property type="entry name" value="DNA methylase specificity domains"/>
    <property type="match status" value="1"/>
</dbReference>
<evidence type="ECO:0000256" key="1">
    <source>
        <dbReference type="ARBA" id="ARBA00010923"/>
    </source>
</evidence>
<evidence type="ECO:0000259" key="4">
    <source>
        <dbReference type="Pfam" id="PF01420"/>
    </source>
</evidence>
<organism evidence="5 6">
    <name type="scientific">Lactiplantibacillus plantarum (strain ATCC BAA-793 / NCIMB 8826 / WCFS1)</name>
    <name type="common">Lactobacillus plantarum</name>
    <dbReference type="NCBI Taxonomy" id="220668"/>
    <lineage>
        <taxon>Bacteria</taxon>
        <taxon>Bacillati</taxon>
        <taxon>Bacillota</taxon>
        <taxon>Bacilli</taxon>
        <taxon>Lactobacillales</taxon>
        <taxon>Lactobacillaceae</taxon>
        <taxon>Lactiplantibacillus</taxon>
    </lineage>
</organism>
<reference key="2">
    <citation type="submission" date="2011-06" db="EMBL/GenBank/DDBJ databases">
        <title>Complete resequencing and reannotation of the Lactobacillus plantarum WCFS1 genome.</title>
        <authorList>
            <person name="Siezen R.J."/>
            <person name="Francke C."/>
            <person name="Renckens B."/>
            <person name="Boekhorst J."/>
            <person name="Wels M."/>
            <person name="Kleerebezem M."/>
            <person name="van Hijum S.A.F.T."/>
        </authorList>
    </citation>
    <scope>NUCLEOTIDE SEQUENCE</scope>
    <source>
        <strain>WCFS1</strain>
    </source>
</reference>
<reference evidence="5 6" key="3">
    <citation type="journal article" date="2012" name="J. Bacteriol.">
        <title>Complete resequencing and reannotation of the Lactobacillus plantarum WCFS1 genome.</title>
        <authorList>
            <person name="Siezen R.J."/>
            <person name="Francke C."/>
            <person name="Renckens B."/>
            <person name="Boekhorst J."/>
            <person name="Wels M."/>
            <person name="Kleerebezem M."/>
            <person name="van Hijum S.A.F.T."/>
        </authorList>
    </citation>
    <scope>NUCLEOTIDE SEQUENCE [LARGE SCALE GENOMIC DNA]</scope>
    <source>
        <strain evidence="6">ATCC BAA-793 / NCIMB 8826 / WCFS1</strain>
    </source>
</reference>